<dbReference type="PANTHER" id="PTHR48081:SF8">
    <property type="entry name" value="ALPHA_BETA HYDROLASE FOLD-3 DOMAIN-CONTAINING PROTEIN-RELATED"/>
    <property type="match status" value="1"/>
</dbReference>
<dbReference type="SUPFAM" id="SSF53474">
    <property type="entry name" value="alpha/beta-Hydrolases"/>
    <property type="match status" value="1"/>
</dbReference>
<dbReference type="Gene3D" id="3.40.50.1820">
    <property type="entry name" value="alpha/beta hydrolase"/>
    <property type="match status" value="1"/>
</dbReference>
<dbReference type="InterPro" id="IPR029058">
    <property type="entry name" value="AB_hydrolase_fold"/>
</dbReference>
<dbReference type="GO" id="GO:0016787">
    <property type="term" value="F:hydrolase activity"/>
    <property type="evidence" value="ECO:0007669"/>
    <property type="project" value="UniProtKB-KW"/>
</dbReference>
<dbReference type="InterPro" id="IPR013094">
    <property type="entry name" value="AB_hydrolase_3"/>
</dbReference>
<keyword evidence="1 3" id="KW-0378">Hydrolase</keyword>
<dbReference type="RefSeq" id="WP_023848124.1">
    <property type="nucleotide sequence ID" value="NZ_CP047166.1"/>
</dbReference>
<dbReference type="EMBL" id="CP047166">
    <property type="protein sequence ID" value="QRF67723.1"/>
    <property type="molecule type" value="Genomic_DNA"/>
</dbReference>
<name>A0ABX7FBG8_9RHOB</name>
<proteinExistence type="predicted"/>
<reference evidence="3 4" key="1">
    <citation type="submission" date="2019-12" db="EMBL/GenBank/DDBJ databases">
        <title>Complete Genome Sequence of a Quorum-Sensing Bacterium,Rhodobacteraceae bacterium C31, Isolated from a marine microalgae symbiotic bacteria.</title>
        <authorList>
            <person name="Zhang Y."/>
        </authorList>
    </citation>
    <scope>NUCLEOTIDE SEQUENCE [LARGE SCALE GENOMIC DNA]</scope>
    <source>
        <strain evidence="3 4">C31</strain>
    </source>
</reference>
<dbReference type="PANTHER" id="PTHR48081">
    <property type="entry name" value="AB HYDROLASE SUPERFAMILY PROTEIN C4A8.06C"/>
    <property type="match status" value="1"/>
</dbReference>
<evidence type="ECO:0000256" key="1">
    <source>
        <dbReference type="ARBA" id="ARBA00022801"/>
    </source>
</evidence>
<dbReference type="Proteomes" id="UP000596387">
    <property type="component" value="Chromosome"/>
</dbReference>
<evidence type="ECO:0000313" key="4">
    <source>
        <dbReference type="Proteomes" id="UP000596387"/>
    </source>
</evidence>
<feature type="domain" description="Alpha/beta hydrolase fold-3" evidence="2">
    <location>
        <begin position="71"/>
        <end position="268"/>
    </location>
</feature>
<accession>A0ABX7FBG8</accession>
<evidence type="ECO:0000313" key="3">
    <source>
        <dbReference type="EMBL" id="QRF67723.1"/>
    </source>
</evidence>
<sequence>MSLPARLLNFWLPLTEKRHLGRAQDIRTLRRLTEMKARLWLHPPFGTTFDSRSTGGCPALWVNPDSPGPLLLYLHGGAYVMGGPVTHRAMAARLSREAGLPLCLPDYRLAPEHTCPAALTDVLAVYRAVADHPGGVILGGDSAGGGLALSLLSAILRAGLPKPLGLFAFSPWTDLTLSGVSCAENAARDVMLPVTRARDCAALYLGATAPEDPRASPLFADFGGAPPVWLTVSGTEILRDDTLRMAERLRGQGAAVSLTVERDLPHVWPLFHGMLPEGRVTLHALAQWLRSLSRPEAGS</sequence>
<dbReference type="InterPro" id="IPR050300">
    <property type="entry name" value="GDXG_lipolytic_enzyme"/>
</dbReference>
<evidence type="ECO:0000259" key="2">
    <source>
        <dbReference type="Pfam" id="PF07859"/>
    </source>
</evidence>
<organism evidence="3 4">
    <name type="scientific">Ponticoccus alexandrii</name>
    <dbReference type="NCBI Taxonomy" id="1943633"/>
    <lineage>
        <taxon>Bacteria</taxon>
        <taxon>Pseudomonadati</taxon>
        <taxon>Pseudomonadota</taxon>
        <taxon>Alphaproteobacteria</taxon>
        <taxon>Rhodobacterales</taxon>
        <taxon>Roseobacteraceae</taxon>
        <taxon>Ponticoccus</taxon>
    </lineage>
</organism>
<keyword evidence="4" id="KW-1185">Reference proteome</keyword>
<gene>
    <name evidence="3" type="ORF">GQA70_16275</name>
</gene>
<dbReference type="Pfam" id="PF07859">
    <property type="entry name" value="Abhydrolase_3"/>
    <property type="match status" value="1"/>
</dbReference>
<protein>
    <submittedName>
        <fullName evidence="3">Alpha/beta hydrolase fold domain-containing protein</fullName>
    </submittedName>
</protein>